<feature type="binding site" evidence="15">
    <location>
        <position position="184"/>
    </location>
    <ligand>
        <name>a divalent metal cation</name>
        <dbReference type="ChEBI" id="CHEBI:60240"/>
    </ligand>
</feature>
<keyword evidence="10 15" id="KW-0479">Metal-binding</keyword>
<evidence type="ECO:0000256" key="4">
    <source>
        <dbReference type="ARBA" id="ARBA00001946"/>
    </source>
</evidence>
<keyword evidence="9" id="KW-0963">Cytoplasm</keyword>
<keyword evidence="11" id="KW-0378">Hydrolase</keyword>
<dbReference type="FunFam" id="2.120.10.30:FF:000027">
    <property type="entry name" value="Regucalcin homologue"/>
    <property type="match status" value="1"/>
</dbReference>
<evidence type="ECO:0000256" key="14">
    <source>
        <dbReference type="PIRSR" id="PIRSR605511-1"/>
    </source>
</evidence>
<feature type="binding site" evidence="15">
    <location>
        <position position="38"/>
    </location>
    <ligand>
        <name>a divalent metal cation</name>
        <dbReference type="ChEBI" id="CHEBI:60240"/>
    </ligand>
</feature>
<dbReference type="InterPro" id="IPR005511">
    <property type="entry name" value="SMP-30"/>
</dbReference>
<protein>
    <recommendedName>
        <fullName evidence="8">Regucalcin</fullName>
        <ecNumber evidence="7">3.1.1.17</ecNumber>
    </recommendedName>
    <alternativeName>
        <fullName evidence="13">Gluconolactonase</fullName>
    </alternativeName>
</protein>
<comment type="cofactor">
    <cofactor evidence="3">
        <name>Mn(2+)</name>
        <dbReference type="ChEBI" id="CHEBI:29035"/>
    </cofactor>
</comment>
<feature type="domain" description="SMP-30/Gluconolactonase/LRE-like region" evidence="17">
    <location>
        <begin position="37"/>
        <end position="298"/>
    </location>
</feature>
<accession>A0A9P0B2C9</accession>
<evidence type="ECO:0000313" key="18">
    <source>
        <dbReference type="EMBL" id="CAH0553628.1"/>
    </source>
</evidence>
<evidence type="ECO:0000256" key="6">
    <source>
        <dbReference type="ARBA" id="ARBA00008853"/>
    </source>
</evidence>
<dbReference type="InterPro" id="IPR013658">
    <property type="entry name" value="SGL"/>
</dbReference>
<dbReference type="AlphaFoldDB" id="A0A9P0B2C9"/>
<dbReference type="GO" id="GO:0005737">
    <property type="term" value="C:cytoplasm"/>
    <property type="evidence" value="ECO:0007669"/>
    <property type="project" value="UniProtKB-SubCell"/>
</dbReference>
<keyword evidence="15" id="KW-0862">Zinc</keyword>
<evidence type="ECO:0000256" key="1">
    <source>
        <dbReference type="ARBA" id="ARBA00001589"/>
    </source>
</evidence>
<dbReference type="Gene3D" id="2.120.10.30">
    <property type="entry name" value="TolB, C-terminal domain"/>
    <property type="match status" value="1"/>
</dbReference>
<organism evidence="18 19">
    <name type="scientific">Brassicogethes aeneus</name>
    <name type="common">Rape pollen beetle</name>
    <name type="synonym">Meligethes aeneus</name>
    <dbReference type="NCBI Taxonomy" id="1431903"/>
    <lineage>
        <taxon>Eukaryota</taxon>
        <taxon>Metazoa</taxon>
        <taxon>Ecdysozoa</taxon>
        <taxon>Arthropoda</taxon>
        <taxon>Hexapoda</taxon>
        <taxon>Insecta</taxon>
        <taxon>Pterygota</taxon>
        <taxon>Neoptera</taxon>
        <taxon>Endopterygota</taxon>
        <taxon>Coleoptera</taxon>
        <taxon>Polyphaga</taxon>
        <taxon>Cucujiformia</taxon>
        <taxon>Nitidulidae</taxon>
        <taxon>Meligethinae</taxon>
        <taxon>Brassicogethes</taxon>
    </lineage>
</organism>
<feature type="binding site" evidence="15">
    <location>
        <position position="239"/>
    </location>
    <ligand>
        <name>a divalent metal cation</name>
        <dbReference type="ChEBI" id="CHEBI:60240"/>
    </ligand>
</feature>
<evidence type="ECO:0000256" key="13">
    <source>
        <dbReference type="ARBA" id="ARBA00032464"/>
    </source>
</evidence>
<evidence type="ECO:0000256" key="11">
    <source>
        <dbReference type="ARBA" id="ARBA00022801"/>
    </source>
</evidence>
<reference evidence="18" key="1">
    <citation type="submission" date="2021-12" db="EMBL/GenBank/DDBJ databases">
        <authorList>
            <person name="King R."/>
        </authorList>
    </citation>
    <scope>NUCLEOTIDE SEQUENCE</scope>
</reference>
<sequence>MIAKYILFGLLTILIVEARKPKGCISIKSVTKPIQHAEGPHWDSHKQLLYYVDTFKADALKWDPKTNEVTMFHIDDRNSIGIIVPIKGDPKGFVAGADRIVYQIKWDGKENNTAKYEEILMVDESKPNNQFNDGKADAKGRLWIGTLTRNPDQSVKDNGGELFVITDKKLLKDNQQVNYTSISNGLAWSKNNKHFYYIDSAKRNVVIYEFDLEKGVLGESRVLFDLAKYPDIPTSGIPDGMTIDSDDNIWVAIYGGGCILHVHGQTGELLLKLDLPVTYVTSLAFGGPNLDILYATTSRMRLTEAQIPSQPLAGTVLAITNLGVKGLPANEFEADEWKKQSC</sequence>
<keyword evidence="19" id="KW-1185">Reference proteome</keyword>
<feature type="binding site" evidence="15">
    <location>
        <position position="132"/>
    </location>
    <ligand>
        <name>substrate</name>
    </ligand>
</feature>
<dbReference type="EMBL" id="OV121134">
    <property type="protein sequence ID" value="CAH0553628.1"/>
    <property type="molecule type" value="Genomic_DNA"/>
</dbReference>
<dbReference type="InterPro" id="IPR011042">
    <property type="entry name" value="6-blade_b-propeller_TolB-like"/>
</dbReference>
<evidence type="ECO:0000256" key="3">
    <source>
        <dbReference type="ARBA" id="ARBA00001936"/>
    </source>
</evidence>
<evidence type="ECO:0000256" key="5">
    <source>
        <dbReference type="ARBA" id="ARBA00004496"/>
    </source>
</evidence>
<comment type="catalytic activity">
    <reaction evidence="1">
        <text>D-glucono-1,5-lactone + H2O = D-gluconate + H(+)</text>
        <dbReference type="Rhea" id="RHEA:10440"/>
        <dbReference type="ChEBI" id="CHEBI:15377"/>
        <dbReference type="ChEBI" id="CHEBI:15378"/>
        <dbReference type="ChEBI" id="CHEBI:16217"/>
        <dbReference type="ChEBI" id="CHEBI:18391"/>
        <dbReference type="EC" id="3.1.1.17"/>
    </reaction>
</comment>
<comment type="cofactor">
    <cofactor evidence="4">
        <name>Mg(2+)</name>
        <dbReference type="ChEBI" id="CHEBI:18420"/>
    </cofactor>
</comment>
<evidence type="ECO:0000256" key="9">
    <source>
        <dbReference type="ARBA" id="ARBA00022490"/>
    </source>
</evidence>
<evidence type="ECO:0000256" key="12">
    <source>
        <dbReference type="ARBA" id="ARBA00022837"/>
    </source>
</evidence>
<proteinExistence type="inferred from homology"/>
<evidence type="ECO:0000256" key="8">
    <source>
        <dbReference type="ARBA" id="ARBA00016808"/>
    </source>
</evidence>
<dbReference type="PRINTS" id="PR01790">
    <property type="entry name" value="SMP30FAMILY"/>
</dbReference>
<dbReference type="GO" id="GO:0004341">
    <property type="term" value="F:gluconolactonase activity"/>
    <property type="evidence" value="ECO:0007669"/>
    <property type="project" value="UniProtKB-EC"/>
</dbReference>
<dbReference type="Pfam" id="PF08450">
    <property type="entry name" value="SGL"/>
    <property type="match status" value="1"/>
</dbReference>
<evidence type="ECO:0000256" key="16">
    <source>
        <dbReference type="SAM" id="SignalP"/>
    </source>
</evidence>
<evidence type="ECO:0000256" key="2">
    <source>
        <dbReference type="ARBA" id="ARBA00001913"/>
    </source>
</evidence>
<keyword evidence="16" id="KW-0732">Signal</keyword>
<evidence type="ECO:0000256" key="10">
    <source>
        <dbReference type="ARBA" id="ARBA00022723"/>
    </source>
</evidence>
<evidence type="ECO:0000259" key="17">
    <source>
        <dbReference type="Pfam" id="PF08450"/>
    </source>
</evidence>
<dbReference type="OrthoDB" id="423498at2759"/>
<dbReference type="SUPFAM" id="SSF63829">
    <property type="entry name" value="Calcium-dependent phosphotriesterase"/>
    <property type="match status" value="1"/>
</dbReference>
<comment type="subcellular location">
    <subcellularLocation>
        <location evidence="5">Cytoplasm</location>
    </subcellularLocation>
</comment>
<comment type="cofactor">
    <cofactor evidence="2">
        <name>Ca(2+)</name>
        <dbReference type="ChEBI" id="CHEBI:29108"/>
    </cofactor>
</comment>
<comment type="cofactor">
    <cofactor evidence="15">
        <name>Zn(2+)</name>
        <dbReference type="ChEBI" id="CHEBI:29105"/>
    </cofactor>
    <text evidence="15">Binds 1 divalent metal cation per subunit.</text>
</comment>
<feature type="active site" description="Proton donor/acceptor" evidence="14">
    <location>
        <position position="239"/>
    </location>
</feature>
<evidence type="ECO:0000256" key="15">
    <source>
        <dbReference type="PIRSR" id="PIRSR605511-2"/>
    </source>
</evidence>
<dbReference type="GO" id="GO:0005509">
    <property type="term" value="F:calcium ion binding"/>
    <property type="evidence" value="ECO:0007669"/>
    <property type="project" value="TreeGrafter"/>
</dbReference>
<evidence type="ECO:0000313" key="19">
    <source>
        <dbReference type="Proteomes" id="UP001154078"/>
    </source>
</evidence>
<dbReference type="Proteomes" id="UP001154078">
    <property type="component" value="Chromosome 3"/>
</dbReference>
<gene>
    <name evidence="18" type="ORF">MELIAE_LOCUS5575</name>
</gene>
<dbReference type="PANTHER" id="PTHR10907">
    <property type="entry name" value="REGUCALCIN"/>
    <property type="match status" value="1"/>
</dbReference>
<keyword evidence="12" id="KW-0106">Calcium</keyword>
<feature type="chain" id="PRO_5040130935" description="Regucalcin" evidence="16">
    <location>
        <begin position="19"/>
        <end position="342"/>
    </location>
</feature>
<feature type="signal peptide" evidence="16">
    <location>
        <begin position="1"/>
        <end position="18"/>
    </location>
</feature>
<dbReference type="EC" id="3.1.1.17" evidence="7"/>
<dbReference type="GO" id="GO:0019853">
    <property type="term" value="P:L-ascorbic acid biosynthetic process"/>
    <property type="evidence" value="ECO:0007669"/>
    <property type="project" value="TreeGrafter"/>
</dbReference>
<evidence type="ECO:0000256" key="7">
    <source>
        <dbReference type="ARBA" id="ARBA00013227"/>
    </source>
</evidence>
<name>A0A9P0B2C9_BRAAE</name>
<dbReference type="PANTHER" id="PTHR10907:SF47">
    <property type="entry name" value="REGUCALCIN"/>
    <property type="match status" value="1"/>
</dbReference>
<comment type="similarity">
    <text evidence="6">Belongs to the SMP-30/CGR1 family.</text>
</comment>